<evidence type="ECO:0000313" key="3">
    <source>
        <dbReference type="Proteomes" id="UP000198211"/>
    </source>
</evidence>
<protein>
    <recommendedName>
        <fullName evidence="1">FAM194 C-terminal domain-containing protein</fullName>
    </recommendedName>
</protein>
<dbReference type="Pfam" id="PF14977">
    <property type="entry name" value="FAM194"/>
    <property type="match status" value="1"/>
</dbReference>
<comment type="caution">
    <text evidence="2">The sequence shown here is derived from an EMBL/GenBank/DDBJ whole genome shotgun (WGS) entry which is preliminary data.</text>
</comment>
<accession>A0A225VCL7</accession>
<dbReference type="EMBL" id="NBNE01005706">
    <property type="protein sequence ID" value="OWZ03133.1"/>
    <property type="molecule type" value="Genomic_DNA"/>
</dbReference>
<organism evidence="2 3">
    <name type="scientific">Phytophthora megakarya</name>
    <dbReference type="NCBI Taxonomy" id="4795"/>
    <lineage>
        <taxon>Eukaryota</taxon>
        <taxon>Sar</taxon>
        <taxon>Stramenopiles</taxon>
        <taxon>Oomycota</taxon>
        <taxon>Peronosporomycetes</taxon>
        <taxon>Peronosporales</taxon>
        <taxon>Peronosporaceae</taxon>
        <taxon>Phytophthora</taxon>
    </lineage>
</organism>
<sequence>MLPGGKKMILRKDCGIILDGQNIILEIWRWDSKAQRAGTPPSDPVTITLNDSLVFTFRDRNSISIKFAPCPGIFVDFACGECLRRTDLYFDHGRRVTDGSHRGKLPDFVGATEANRA</sequence>
<evidence type="ECO:0000313" key="2">
    <source>
        <dbReference type="EMBL" id="OWZ03133.1"/>
    </source>
</evidence>
<evidence type="ECO:0000259" key="1">
    <source>
        <dbReference type="Pfam" id="PF14977"/>
    </source>
</evidence>
<keyword evidence="3" id="KW-1185">Reference proteome</keyword>
<proteinExistence type="predicted"/>
<dbReference type="OrthoDB" id="2121326at2759"/>
<gene>
    <name evidence="2" type="ORF">PHMEG_00025192</name>
</gene>
<name>A0A225VCL7_9STRA</name>
<dbReference type="InterPro" id="IPR029281">
    <property type="entry name" value="FAM194_C"/>
</dbReference>
<reference evidence="3" key="1">
    <citation type="submission" date="2017-03" db="EMBL/GenBank/DDBJ databases">
        <title>Phytopthora megakarya and P. palmivora, two closely related causual agents of cacao black pod achieved similar genome size and gene model numbers by different mechanisms.</title>
        <authorList>
            <person name="Ali S."/>
            <person name="Shao J."/>
            <person name="Larry D.J."/>
            <person name="Kronmiller B."/>
            <person name="Shen D."/>
            <person name="Strem M.D."/>
            <person name="Melnick R.L."/>
            <person name="Guiltinan M.J."/>
            <person name="Tyler B.M."/>
            <person name="Meinhardt L.W."/>
            <person name="Bailey B.A."/>
        </authorList>
    </citation>
    <scope>NUCLEOTIDE SEQUENCE [LARGE SCALE GENOMIC DNA]</scope>
    <source>
        <strain evidence="3">zdho120</strain>
    </source>
</reference>
<dbReference type="AlphaFoldDB" id="A0A225VCL7"/>
<dbReference type="Proteomes" id="UP000198211">
    <property type="component" value="Unassembled WGS sequence"/>
</dbReference>
<feature type="domain" description="FAM194 C-terminal" evidence="1">
    <location>
        <begin position="9"/>
        <end position="68"/>
    </location>
</feature>